<protein>
    <submittedName>
        <fullName evidence="2">NAD(P)/FAD-dependent oxidoreductase</fullName>
        <ecNumber evidence="2">1.-.-.-</ecNumber>
    </submittedName>
</protein>
<dbReference type="EC" id="1.-.-.-" evidence="2"/>
<evidence type="ECO:0000313" key="2">
    <source>
        <dbReference type="EMBL" id="MFD2256193.1"/>
    </source>
</evidence>
<keyword evidence="3" id="KW-1185">Reference proteome</keyword>
<reference evidence="3" key="1">
    <citation type="journal article" date="2019" name="Int. J. Syst. Evol. Microbiol.">
        <title>The Global Catalogue of Microorganisms (GCM) 10K type strain sequencing project: providing services to taxonomists for standard genome sequencing and annotation.</title>
        <authorList>
            <consortium name="The Broad Institute Genomics Platform"/>
            <consortium name="The Broad Institute Genome Sequencing Center for Infectious Disease"/>
            <person name="Wu L."/>
            <person name="Ma J."/>
        </authorList>
    </citation>
    <scope>NUCLEOTIDE SEQUENCE [LARGE SCALE GENOMIC DNA]</scope>
    <source>
        <strain evidence="3">CGMCC 4.7106</strain>
    </source>
</reference>
<keyword evidence="1 2" id="KW-0560">Oxidoreductase</keyword>
<dbReference type="SUPFAM" id="SSF51905">
    <property type="entry name" value="FAD/NAD(P)-binding domain"/>
    <property type="match status" value="1"/>
</dbReference>
<name>A0ABW5D566_9BACT</name>
<dbReference type="EMBL" id="JBHUIT010000003">
    <property type="protein sequence ID" value="MFD2256193.1"/>
    <property type="molecule type" value="Genomic_DNA"/>
</dbReference>
<dbReference type="PANTHER" id="PTHR43747:SF5">
    <property type="entry name" value="FAD-BINDING DOMAIN-CONTAINING PROTEIN"/>
    <property type="match status" value="1"/>
</dbReference>
<proteinExistence type="predicted"/>
<comment type="caution">
    <text evidence="2">The sequence shown here is derived from an EMBL/GenBank/DDBJ whole genome shotgun (WGS) entry which is preliminary data.</text>
</comment>
<evidence type="ECO:0000313" key="3">
    <source>
        <dbReference type="Proteomes" id="UP001597375"/>
    </source>
</evidence>
<dbReference type="PANTHER" id="PTHR43747">
    <property type="entry name" value="FAD-BINDING PROTEIN"/>
    <property type="match status" value="1"/>
</dbReference>
<dbReference type="Gene3D" id="3.50.50.60">
    <property type="entry name" value="FAD/NAD(P)-binding domain"/>
    <property type="match status" value="1"/>
</dbReference>
<dbReference type="GO" id="GO:0016491">
    <property type="term" value="F:oxidoreductase activity"/>
    <property type="evidence" value="ECO:0007669"/>
    <property type="project" value="UniProtKB-KW"/>
</dbReference>
<dbReference type="Proteomes" id="UP001597375">
    <property type="component" value="Unassembled WGS sequence"/>
</dbReference>
<gene>
    <name evidence="2" type="ORF">ACFSSA_05870</name>
</gene>
<sequence>MMNHRDPRPIDGNIDRSADYDVVVIGGAFSGSSSALLLKRQFKDLRILIIERSGEFNRKVGESTSEVAGCFLTRILRIGMHLNAKHVAKHGLRMWFHKDGQNAPGRSTELGPAFQGRLPTFQLNRITLDSKILQEATDLGCELARPATIRDLELGGIGKNKVSFKTESGEIREVTATWVIDASGKAAKIAKLRKTWNSNATQHPTSAIWTRFTNVSYLDSHEAVAKMEGLSSKVIAQRGSATNHLMGFGWWCWIIPLDSGEVSVGLTWDSRLFTPPTDGSMAERLKTHILKHPVGKVMFENAIPVEGDNCYYKDLAYWSEEVAGEGWTTVGDACGFMDPLYSQGLDYCSHTVYSSYTLLRNYYSGKCVKEGIAKRNKEFKRSYFDWFNALYKDKYWYLGDAELMYAAFLMDVGTYFIGPVRGVYTNEDVEFEEMPYSGAIGHAFAVFMALYNRRLVKIAKKKITAEVYGDKNLDESYLILGSFNPDPSSFKLITKGIKIWLRLELKYLFTPATKKLPEHSMNSPLPYASTSGSAA</sequence>
<organism evidence="2 3">
    <name type="scientific">Luteolibacter algae</name>
    <dbReference type="NCBI Taxonomy" id="454151"/>
    <lineage>
        <taxon>Bacteria</taxon>
        <taxon>Pseudomonadati</taxon>
        <taxon>Verrucomicrobiota</taxon>
        <taxon>Verrucomicrobiia</taxon>
        <taxon>Verrucomicrobiales</taxon>
        <taxon>Verrucomicrobiaceae</taxon>
        <taxon>Luteolibacter</taxon>
    </lineage>
</organism>
<dbReference type="InterPro" id="IPR050816">
    <property type="entry name" value="Flavin-dep_Halogenase_NPB"/>
</dbReference>
<evidence type="ECO:0000256" key="1">
    <source>
        <dbReference type="ARBA" id="ARBA00023002"/>
    </source>
</evidence>
<accession>A0ABW5D566</accession>
<dbReference type="InterPro" id="IPR036188">
    <property type="entry name" value="FAD/NAD-bd_sf"/>
</dbReference>